<dbReference type="EMBL" id="CAJNOK010004359">
    <property type="protein sequence ID" value="CAF0935170.1"/>
    <property type="molecule type" value="Genomic_DNA"/>
</dbReference>
<evidence type="ECO:0000256" key="1">
    <source>
        <dbReference type="SAM" id="MobiDB-lite"/>
    </source>
</evidence>
<proteinExistence type="predicted"/>
<evidence type="ECO:0000313" key="4">
    <source>
        <dbReference type="Proteomes" id="UP000677228"/>
    </source>
</evidence>
<reference evidence="2" key="1">
    <citation type="submission" date="2021-02" db="EMBL/GenBank/DDBJ databases">
        <authorList>
            <person name="Nowell W R."/>
        </authorList>
    </citation>
    <scope>NUCLEOTIDE SEQUENCE</scope>
</reference>
<name>A0A8S2DJM0_9BILA</name>
<protein>
    <submittedName>
        <fullName evidence="2">Uncharacterized protein</fullName>
    </submittedName>
</protein>
<accession>A0A8S2DJM0</accession>
<dbReference type="Proteomes" id="UP000682733">
    <property type="component" value="Unassembled WGS sequence"/>
</dbReference>
<gene>
    <name evidence="2" type="ORF">OVA965_LOCUS11343</name>
    <name evidence="3" type="ORF">TMI583_LOCUS11344</name>
</gene>
<dbReference type="Proteomes" id="UP000677228">
    <property type="component" value="Unassembled WGS sequence"/>
</dbReference>
<dbReference type="AlphaFoldDB" id="A0A8S2DJM0"/>
<feature type="region of interest" description="Disordered" evidence="1">
    <location>
        <begin position="1"/>
        <end position="39"/>
    </location>
</feature>
<dbReference type="EMBL" id="CAJOBA010004363">
    <property type="protein sequence ID" value="CAF3711029.1"/>
    <property type="molecule type" value="Genomic_DNA"/>
</dbReference>
<sequence>MSEIGRFDNDTDSSRINTNTKKKAKQSTPLTTTDDNDDASLMFCDTATEAEELSSTNHSQPHSLLPSDDDVIINSTCVEQQESDNHKKQMLEEPLIPWLLEMSLSRYRANETDDNRYLDNTETNYPPMEAMFLHSLDQSHFLSLECAVKHVDDDDKIMNEINLITNRLERLNIIADDTTSICPKHRSSLGIGWFQSKQCYHPDHDPKSPAHSADCRPASLDVSSRIQGFPVSGC</sequence>
<comment type="caution">
    <text evidence="2">The sequence shown here is derived from an EMBL/GenBank/DDBJ whole genome shotgun (WGS) entry which is preliminary data.</text>
</comment>
<evidence type="ECO:0000313" key="3">
    <source>
        <dbReference type="EMBL" id="CAF3711029.1"/>
    </source>
</evidence>
<organism evidence="2 4">
    <name type="scientific">Didymodactylos carnosus</name>
    <dbReference type="NCBI Taxonomy" id="1234261"/>
    <lineage>
        <taxon>Eukaryota</taxon>
        <taxon>Metazoa</taxon>
        <taxon>Spiralia</taxon>
        <taxon>Gnathifera</taxon>
        <taxon>Rotifera</taxon>
        <taxon>Eurotatoria</taxon>
        <taxon>Bdelloidea</taxon>
        <taxon>Philodinida</taxon>
        <taxon>Philodinidae</taxon>
        <taxon>Didymodactylos</taxon>
    </lineage>
</organism>
<evidence type="ECO:0000313" key="2">
    <source>
        <dbReference type="EMBL" id="CAF0935170.1"/>
    </source>
</evidence>
<feature type="compositionally biased region" description="Basic and acidic residues" evidence="1">
    <location>
        <begin position="1"/>
        <end position="13"/>
    </location>
</feature>